<dbReference type="RefSeq" id="WP_219802976.1">
    <property type="nucleotide sequence ID" value="NZ_CP080096.1"/>
</dbReference>
<dbReference type="CDD" id="cd12108">
    <property type="entry name" value="Hr-like"/>
    <property type="match status" value="1"/>
</dbReference>
<dbReference type="EMBL" id="CP080096">
    <property type="protein sequence ID" value="QYD73270.1"/>
    <property type="molecule type" value="Genomic_DNA"/>
</dbReference>
<dbReference type="InterPro" id="IPR012312">
    <property type="entry name" value="Hemerythrin-like"/>
</dbReference>
<dbReference type="Gene3D" id="1.20.120.520">
    <property type="entry name" value="nmb1532 protein domain like"/>
    <property type="match status" value="1"/>
</dbReference>
<reference evidence="2 3" key="1">
    <citation type="submission" date="2021-07" db="EMBL/GenBank/DDBJ databases">
        <title>Paraburkholderia edwinii protects Aspergillus sp. from phenazines by acting as a toxin sponge.</title>
        <authorList>
            <person name="Dahlstrom K.M."/>
            <person name="Newman D.K."/>
        </authorList>
    </citation>
    <scope>NUCLEOTIDE SEQUENCE [LARGE SCALE GENOMIC DNA]</scope>
    <source>
        <strain evidence="2 3">Pe01</strain>
    </source>
</reference>
<evidence type="ECO:0000313" key="3">
    <source>
        <dbReference type="Proteomes" id="UP000826462"/>
    </source>
</evidence>
<dbReference type="Pfam" id="PF01814">
    <property type="entry name" value="Hemerythrin"/>
    <property type="match status" value="1"/>
</dbReference>
<dbReference type="PANTHER" id="PTHR39966">
    <property type="entry name" value="BLL2471 PROTEIN-RELATED"/>
    <property type="match status" value="1"/>
</dbReference>
<proteinExistence type="predicted"/>
<protein>
    <submittedName>
        <fullName evidence="2">Hemerythrin domain-containing protein</fullName>
    </submittedName>
</protein>
<keyword evidence="3" id="KW-1185">Reference proteome</keyword>
<name>A0ABX8V2H7_9BURK</name>
<dbReference type="PANTHER" id="PTHR39966:SF1">
    <property type="entry name" value="HEMERYTHRIN-LIKE DOMAIN-CONTAINING PROTEIN"/>
    <property type="match status" value="1"/>
</dbReference>
<accession>A0ABX8V2H7</accession>
<evidence type="ECO:0000259" key="1">
    <source>
        <dbReference type="Pfam" id="PF01814"/>
    </source>
</evidence>
<evidence type="ECO:0000313" key="2">
    <source>
        <dbReference type="EMBL" id="QYD73270.1"/>
    </source>
</evidence>
<feature type="domain" description="Hemerythrin-like" evidence="1">
    <location>
        <begin position="15"/>
        <end position="148"/>
    </location>
</feature>
<organism evidence="2 3">
    <name type="scientific">Paraburkholderia edwinii</name>
    <dbReference type="NCBI Taxonomy" id="2861782"/>
    <lineage>
        <taxon>Bacteria</taxon>
        <taxon>Pseudomonadati</taxon>
        <taxon>Pseudomonadota</taxon>
        <taxon>Betaproteobacteria</taxon>
        <taxon>Burkholderiales</taxon>
        <taxon>Burkholderiaceae</taxon>
        <taxon>Paraburkholderia</taxon>
    </lineage>
</organism>
<dbReference type="Proteomes" id="UP000826462">
    <property type="component" value="Chromosome 2"/>
</dbReference>
<gene>
    <name evidence="2" type="ORF">KZJ38_26895</name>
</gene>
<sequence length="227" mass="26009">MSRERIPEGPFADTRRMLEVHAMFRQQFDAVPPLIASVKSNDRERTDVVADHIQFLCAFLHEHHTLEDKFLWPRLKNRGTEEVAEITLLMEGHHSRLAQILDQVDDQLRAWRSSAASQQSSVLAQSIEQLLPALFDHMSLEESRALPVIERHISADEWERMADAGREHFSQEDLILAVGMITCAKLESAPETPLSPFEQQALQGYMSYAERIHGPDIHIAIKRSLER</sequence>